<dbReference type="Proteomes" id="UP000469125">
    <property type="component" value="Unassembled WGS sequence"/>
</dbReference>
<dbReference type="RefSeq" id="WP_155667663.1">
    <property type="nucleotide sequence ID" value="NZ_WOCA01000003.1"/>
</dbReference>
<accession>A0A6N8FJ26</accession>
<dbReference type="Gene3D" id="1.10.30.50">
    <property type="match status" value="1"/>
</dbReference>
<dbReference type="Pfam" id="PF01844">
    <property type="entry name" value="HNH"/>
    <property type="match status" value="1"/>
</dbReference>
<comment type="caution">
    <text evidence="2">The sequence shown here is derived from an EMBL/GenBank/DDBJ whole genome shotgun (WGS) entry which is preliminary data.</text>
</comment>
<proteinExistence type="predicted"/>
<keyword evidence="3" id="KW-1185">Reference proteome</keyword>
<name>A0A6N8FJ26_9BACI</name>
<dbReference type="GO" id="GO:0004519">
    <property type="term" value="F:endonuclease activity"/>
    <property type="evidence" value="ECO:0007669"/>
    <property type="project" value="InterPro"/>
</dbReference>
<feature type="domain" description="HNH" evidence="1">
    <location>
        <begin position="56"/>
        <end position="101"/>
    </location>
</feature>
<dbReference type="CDD" id="cd00085">
    <property type="entry name" value="HNHc"/>
    <property type="match status" value="1"/>
</dbReference>
<evidence type="ECO:0000313" key="3">
    <source>
        <dbReference type="Proteomes" id="UP000469125"/>
    </source>
</evidence>
<dbReference type="InterPro" id="IPR002711">
    <property type="entry name" value="HNH"/>
</dbReference>
<reference evidence="2 3" key="1">
    <citation type="submission" date="2019-11" db="EMBL/GenBank/DDBJ databases">
        <authorList>
            <person name="Li X."/>
        </authorList>
    </citation>
    <scope>NUCLEOTIDE SEQUENCE [LARGE SCALE GENOMIC DNA]</scope>
    <source>
        <strain evidence="2 3">L9</strain>
    </source>
</reference>
<evidence type="ECO:0000259" key="1">
    <source>
        <dbReference type="Pfam" id="PF01844"/>
    </source>
</evidence>
<protein>
    <recommendedName>
        <fullName evidence="1">HNH domain-containing protein</fullName>
    </recommendedName>
</protein>
<sequence>MKGTLVFRMPTPVKITGRTSSITNAFVNGVIPCIEPSEVEIMEVLNILGMSDFIRCAYCGGSYTEWDHFRPLIQNKRPTGYISEINNLVPSCGKCNQSKGNSYWKDWIMGDAQLSPKTRNVDQLQLIITRLEEYERWSKPIKVSFEEIVGKEAWEEHWKNCDNLHNMMRKSQILSDEIKHTVSRSINPSFGLSSAKTNESEKVSVKSDTIKNKRKVSVIVKEELKRVLVSNRVPINQIELFQTLEYSKEVFKLNFPLLKEIDETKDFDVQKQDSKGRNRYYKDPLTIFGKKYYLCSQWYENNREFLLKWIEENSI</sequence>
<gene>
    <name evidence="2" type="ORF">GMD78_05050</name>
</gene>
<dbReference type="GO" id="GO:0003676">
    <property type="term" value="F:nucleic acid binding"/>
    <property type="evidence" value="ECO:0007669"/>
    <property type="project" value="InterPro"/>
</dbReference>
<dbReference type="AlphaFoldDB" id="A0A6N8FJ26"/>
<evidence type="ECO:0000313" key="2">
    <source>
        <dbReference type="EMBL" id="MUK87769.1"/>
    </source>
</evidence>
<organism evidence="2 3">
    <name type="scientific">Ornithinibacillus caprae</name>
    <dbReference type="NCBI Taxonomy" id="2678566"/>
    <lineage>
        <taxon>Bacteria</taxon>
        <taxon>Bacillati</taxon>
        <taxon>Bacillota</taxon>
        <taxon>Bacilli</taxon>
        <taxon>Bacillales</taxon>
        <taxon>Bacillaceae</taxon>
        <taxon>Ornithinibacillus</taxon>
    </lineage>
</organism>
<dbReference type="InterPro" id="IPR003615">
    <property type="entry name" value="HNH_nuc"/>
</dbReference>
<dbReference type="EMBL" id="WOCA01000003">
    <property type="protein sequence ID" value="MUK87769.1"/>
    <property type="molecule type" value="Genomic_DNA"/>
</dbReference>
<dbReference type="GO" id="GO:0008270">
    <property type="term" value="F:zinc ion binding"/>
    <property type="evidence" value="ECO:0007669"/>
    <property type="project" value="InterPro"/>
</dbReference>